<name>A0ABD5FU97_BACFG</name>
<reference evidence="2" key="1">
    <citation type="submission" date="2023-07" db="EMBL/GenBank/DDBJ databases">
        <title>A gut symbiont ubiquitin homologue binds and inactivates peptidyl-prolyl isomerase to mediate the interbacterial arms race in the human gut.</title>
        <authorList>
            <person name="Jiang K."/>
            <person name="Li W."/>
            <person name="Tong M."/>
            <person name="Xu J."/>
            <person name="Chen Z."/>
            <person name="Yang Y."/>
            <person name="Zang Y."/>
            <person name="Jiao X."/>
            <person name="Liu C."/>
            <person name="Lim B."/>
            <person name="Jiang X."/>
            <person name="Wang J."/>
            <person name="Wu D."/>
            <person name="Wang M."/>
            <person name="Liu S.-J."/>
            <person name="Shao F."/>
            <person name="Gao X."/>
        </authorList>
    </citation>
    <scope>NUCLEOTIDE SEQUENCE [LARGE SCALE GENOMIC DNA]</scope>
    <source>
        <strain evidence="2">GS077</strain>
    </source>
</reference>
<reference evidence="1 2" key="2">
    <citation type="submission" date="2023-08" db="EMBL/GenBank/DDBJ databases">
        <authorList>
            <person name="Du M."/>
            <person name="Liu C."/>
            <person name="Liu S.-J."/>
        </authorList>
    </citation>
    <scope>NUCLEOTIDE SEQUENCE [LARGE SCALE GENOMIC DNA]</scope>
    <source>
        <strain evidence="1 2">GS077</strain>
    </source>
</reference>
<dbReference type="PANTHER" id="PTHR36451:SF1">
    <property type="entry name" value="OMEGA-HYDROXY-BETA-DIHYDROMENAQUINONE-9 SULFOTRANSFERASE STF3"/>
    <property type="match status" value="1"/>
</dbReference>
<gene>
    <name evidence="1" type="ORF">BFGS077_000404</name>
</gene>
<organism evidence="1 2">
    <name type="scientific">Bacteroides fragilis</name>
    <dbReference type="NCBI Taxonomy" id="817"/>
    <lineage>
        <taxon>Bacteria</taxon>
        <taxon>Pseudomonadati</taxon>
        <taxon>Bacteroidota</taxon>
        <taxon>Bacteroidia</taxon>
        <taxon>Bacteroidales</taxon>
        <taxon>Bacteroidaceae</taxon>
        <taxon>Bacteroides</taxon>
    </lineage>
</organism>
<evidence type="ECO:0000313" key="1">
    <source>
        <dbReference type="EMBL" id="MDT6975156.1"/>
    </source>
</evidence>
<dbReference type="SUPFAM" id="SSF52540">
    <property type="entry name" value="P-loop containing nucleoside triphosphate hydrolases"/>
    <property type="match status" value="1"/>
</dbReference>
<accession>A0ABD5FU97</accession>
<comment type="caution">
    <text evidence="1">The sequence shown here is derived from an EMBL/GenBank/DDBJ whole genome shotgun (WGS) entry which is preliminary data.</text>
</comment>
<dbReference type="Proteomes" id="UP001258434">
    <property type="component" value="Unassembled WGS sequence"/>
</dbReference>
<evidence type="ECO:0000313" key="2">
    <source>
        <dbReference type="Proteomes" id="UP001258434"/>
    </source>
</evidence>
<protein>
    <submittedName>
        <fullName evidence="1">Sulfotransferase</fullName>
    </submittedName>
</protein>
<dbReference type="Gene3D" id="3.40.50.300">
    <property type="entry name" value="P-loop containing nucleotide triphosphate hydrolases"/>
    <property type="match status" value="1"/>
</dbReference>
<proteinExistence type="predicted"/>
<dbReference type="InterPro" id="IPR027417">
    <property type="entry name" value="P-loop_NTPase"/>
</dbReference>
<dbReference type="AlphaFoldDB" id="A0ABD5FU97"/>
<dbReference type="EMBL" id="JAVFHL010000001">
    <property type="protein sequence ID" value="MDT6975156.1"/>
    <property type="molecule type" value="Genomic_DNA"/>
</dbReference>
<dbReference type="PANTHER" id="PTHR36451">
    <property type="entry name" value="PAPS-DEPENDENT SULFOTRANSFERASE STF3"/>
    <property type="match status" value="1"/>
</dbReference>
<sequence>MPICLLHAVCRHINNEHIIMGLLEFNKLPINTLVGADWRTFKAITGGREIDAAYTGKYRLTKAVCRLLSTLAPLQDKRYEKLLANKPLEHDPVFILGHWRSGTTFVHNVFSCDSHFGYNTTYQTVFPHLMMWGQPFFKKNMSWLMPDKRPTDNMELAVDLPQEEEFALANMMPYTYYNFWFLPRYQQEYADKYLLFDTISEAELKVFEETFTKLIKISLWNTQGTQFLSKNPPHTGRVKELVKMFPNAKFIYLMRNPYTVFESTRSFFTNTIQPLKLQDITPAELENNILSIYAKLYHKYEADKQFIPEGNLMEVKFEDFEADAMGMTENIYHALDIPGFAEARGSIEKYVGGKKGYKKNKYKYDDRTVQLVQDHWDFALKQWDYSL</sequence>
<dbReference type="Pfam" id="PF13469">
    <property type="entry name" value="Sulfotransfer_3"/>
    <property type="match status" value="1"/>
</dbReference>
<dbReference type="InterPro" id="IPR052736">
    <property type="entry name" value="Stf3_sulfotransferase"/>
</dbReference>